<evidence type="ECO:0000313" key="2">
    <source>
        <dbReference type="EMBL" id="MEM4989130.1"/>
    </source>
</evidence>
<gene>
    <name evidence="2" type="ORF">V8G57_17205</name>
</gene>
<dbReference type="RefSeq" id="WP_342830409.1">
    <property type="nucleotide sequence ID" value="NZ_JBANDC010000012.1"/>
</dbReference>
<feature type="compositionally biased region" description="Polar residues" evidence="1">
    <location>
        <begin position="1"/>
        <end position="46"/>
    </location>
</feature>
<evidence type="ECO:0000256" key="1">
    <source>
        <dbReference type="SAM" id="MobiDB-lite"/>
    </source>
</evidence>
<name>A0ABU9PYP5_9BURK</name>
<feature type="region of interest" description="Disordered" evidence="1">
    <location>
        <begin position="94"/>
        <end position="122"/>
    </location>
</feature>
<keyword evidence="3" id="KW-1185">Reference proteome</keyword>
<feature type="compositionally biased region" description="Basic and acidic residues" evidence="1">
    <location>
        <begin position="108"/>
        <end position="122"/>
    </location>
</feature>
<dbReference type="Gene3D" id="2.10.10.20">
    <property type="entry name" value="Carbohydrate-binding module superfamily 5/12"/>
    <property type="match status" value="1"/>
</dbReference>
<organism evidence="2 3">
    <name type="scientific">Collimonas rhizosphaerae</name>
    <dbReference type="NCBI Taxonomy" id="3126357"/>
    <lineage>
        <taxon>Bacteria</taxon>
        <taxon>Pseudomonadati</taxon>
        <taxon>Pseudomonadota</taxon>
        <taxon>Betaproteobacteria</taxon>
        <taxon>Burkholderiales</taxon>
        <taxon>Oxalobacteraceae</taxon>
        <taxon>Collimonas</taxon>
    </lineage>
</organism>
<feature type="region of interest" description="Disordered" evidence="1">
    <location>
        <begin position="1"/>
        <end position="49"/>
    </location>
</feature>
<dbReference type="EMBL" id="JBANDC010000012">
    <property type="protein sequence ID" value="MEM4989130.1"/>
    <property type="molecule type" value="Genomic_DNA"/>
</dbReference>
<accession>A0ABU9PYP5</accession>
<evidence type="ECO:0000313" key="3">
    <source>
        <dbReference type="Proteomes" id="UP001495910"/>
    </source>
</evidence>
<proteinExistence type="predicted"/>
<feature type="region of interest" description="Disordered" evidence="1">
    <location>
        <begin position="618"/>
        <end position="655"/>
    </location>
</feature>
<dbReference type="Proteomes" id="UP001495910">
    <property type="component" value="Unassembled WGS sequence"/>
</dbReference>
<reference evidence="2 3" key="1">
    <citation type="submission" date="2024-02" db="EMBL/GenBank/DDBJ databases">
        <title>Draft genome sequence of Collimonas sp. strain H4R21, an effective mineral-weathering bacterial strain isolated from the beech rhizosphere.</title>
        <authorList>
            <person name="Morin E."/>
            <person name="Uroz S."/>
            <person name="Leveau J.H.J."/>
            <person name="Kumar R."/>
            <person name="Rey M.W."/>
            <person name="Pham J."/>
        </authorList>
    </citation>
    <scope>NUCLEOTIDE SEQUENCE [LARGE SCALE GENOMIC DNA]</scope>
    <source>
        <strain evidence="2 3">H4R21</strain>
    </source>
</reference>
<comment type="caution">
    <text evidence="2">The sequence shown here is derived from an EMBL/GenBank/DDBJ whole genome shotgun (WGS) entry which is preliminary data.</text>
</comment>
<protein>
    <submittedName>
        <fullName evidence="2">Uncharacterized protein</fullName>
    </submittedName>
</protein>
<sequence length="990" mass="108960">MINSSLPQSLPTSYNKLPSAEQPKSSPVQSKSTPNTSTTQQWSSKAQYVRDSEVIVDGKKYRATSLIEQHPHVPPKDSDNVWWYVGKAESTDQKESVVNTRPALSRNKRAESEAPEINHHDLELPPSTLDPAQSQAFTIFGASKVPQPDSSLSRQEWEQHIDAYVHRVKTQLADIESGSEGQRNVKFLSARPFMTPEGYFSGGLLGAGYDPHEKIVVTYITSVGVGGVPETQTGTYDRTYEVWEIVAGVFEHDKPEGGGIVNFTRREFKSPEDERKAKDFESVGKKMQAHWETDVAEPTRDSTGILDRRSGKADAFSVQATLESLRGDRGSFGQLSFEGRMAIARTLDQNDQVIVPNVYGYPLAGYAFIPYTPYGGNYEHRPNQGLMVDLNRGVVTEIHGDKDFANWAKRNRTPLLQSFNARDMQGGKDAHWPKAGDVLENLIKGNGATYEGYSSLVSDQEIPVRETFNYTRSRGSDYQLKYGNLATGGDYKDSIASQFQVVRAKNAVWSDQTQVFGHSQQSWKSAKGIWDNTFGYVPVAGNVGNVVFGAHDGIYGMTANDRIGGNAAAILSSLQLAHDLAPGVAESALGETPSVLTSPAADDYRWTSNPEIGEFELIKLPKNPQVSDGTPAEGGGDPKPQENPTQPPTVTDPEDNFIQTNEIEQSPLSLQPPSNGKGINFNGKKYFVAKNPDTADGYYLLWIRDPNDSSKLVSSGIIARENEAGVWTRRGVAGGGWFEKTTIVKLADSSKLKLTENSAYPTMYVVNDDPNLMVSKQLFDINAQRIATFKSPVGETAFLDFAKARKDITAKVYRGFSTNHFSMDELKRSGILKSEGVADIPTFTMGNSQPTRWLPTAPHLPETVGISLGNDSRFLTGKGSTVPYGVIVEIPAGKNVKAAFLNPGEILVDGPLTAGKYHIKGIVFMDDRRGPIIRTFDGIQASDLPNPRPYRMTSENDSVYQARIDAWAGDIQRDWFPKFFGHDITEIPIQ</sequence>